<dbReference type="GO" id="GO:0098826">
    <property type="term" value="C:endoplasmic reticulum tubular network membrane"/>
    <property type="evidence" value="ECO:0007669"/>
    <property type="project" value="UniProtKB-UniRule"/>
</dbReference>
<dbReference type="GO" id="GO:0008270">
    <property type="term" value="F:zinc ion binding"/>
    <property type="evidence" value="ECO:0007669"/>
    <property type="project" value="UniProtKB-KW"/>
</dbReference>
<dbReference type="PANTHER" id="PTHR22166">
    <property type="entry name" value="ENDOPLASMIC RETICULUM JUNCTION FORMATION PROTEIN LUNAPARK"/>
    <property type="match status" value="1"/>
</dbReference>
<feature type="compositionally biased region" description="Polar residues" evidence="3">
    <location>
        <begin position="369"/>
        <end position="380"/>
    </location>
</feature>
<dbReference type="PANTHER" id="PTHR22166:SF12">
    <property type="entry name" value="ENDOPLASMIC RETICULUM JUNCTION FORMATION PROTEIN LUNAPARK"/>
    <property type="match status" value="1"/>
</dbReference>
<feature type="region of interest" description="Disordered" evidence="3">
    <location>
        <begin position="311"/>
        <end position="400"/>
    </location>
</feature>
<keyword evidence="2" id="KW-0256">Endoplasmic reticulum</keyword>
<keyword evidence="2" id="KW-0812">Transmembrane</keyword>
<evidence type="ECO:0000259" key="4">
    <source>
        <dbReference type="Pfam" id="PF10058"/>
    </source>
</evidence>
<comment type="similarity">
    <text evidence="1 2">Belongs to the lunapark family.</text>
</comment>
<dbReference type="GO" id="GO:1903373">
    <property type="term" value="P:positive regulation of endoplasmic reticulum tubular network organization"/>
    <property type="evidence" value="ECO:0007669"/>
    <property type="project" value="UniProtKB-UniRule"/>
</dbReference>
<dbReference type="InterPro" id="IPR040115">
    <property type="entry name" value="Lnp"/>
</dbReference>
<dbReference type="AlphaFoldDB" id="A0A8J4WET4"/>
<keyword evidence="2" id="KW-0472">Membrane</keyword>
<dbReference type="EMBL" id="LUCH01006114">
    <property type="protein sequence ID" value="KAF5397554.1"/>
    <property type="molecule type" value="Genomic_DNA"/>
</dbReference>
<dbReference type="InterPro" id="IPR019273">
    <property type="entry name" value="Lunapark_Znf"/>
</dbReference>
<comment type="function">
    <text evidence="2">Plays a role in determining ER morphology.</text>
</comment>
<keyword evidence="2" id="KW-0862">Zinc</keyword>
<evidence type="ECO:0000256" key="2">
    <source>
        <dbReference type="RuleBase" id="RU367073"/>
    </source>
</evidence>
<evidence type="ECO:0000313" key="5">
    <source>
        <dbReference type="EMBL" id="KAF5397554.1"/>
    </source>
</evidence>
<feature type="compositionally biased region" description="Low complexity" evidence="3">
    <location>
        <begin position="357"/>
        <end position="368"/>
    </location>
</feature>
<comment type="subcellular location">
    <subcellularLocation>
        <location evidence="2">Endoplasmic reticulum membrane</location>
        <topology evidence="2">Multi-pass membrane protein</topology>
    </subcellularLocation>
</comment>
<dbReference type="GO" id="GO:0071788">
    <property type="term" value="P:endoplasmic reticulum tubular network maintenance"/>
    <property type="evidence" value="ECO:0007669"/>
    <property type="project" value="UniProtKB-UniRule"/>
</dbReference>
<dbReference type="Pfam" id="PF10058">
    <property type="entry name" value="Zn_ribbon_10"/>
    <property type="match status" value="1"/>
</dbReference>
<keyword evidence="6" id="KW-1185">Reference proteome</keyword>
<feature type="transmembrane region" description="Helical" evidence="2">
    <location>
        <begin position="79"/>
        <end position="99"/>
    </location>
</feature>
<comment type="caution">
    <text evidence="5">The sequence shown here is derived from an EMBL/GenBank/DDBJ whole genome shotgun (WGS) entry which is preliminary data.</text>
</comment>
<evidence type="ECO:0000256" key="1">
    <source>
        <dbReference type="ARBA" id="ARBA00009940"/>
    </source>
</evidence>
<comment type="domain">
    <text evidence="2">The C4-type zinc finger motif is necessary both for its ER three-way tubular junction localization and formation.</text>
</comment>
<sequence length="400" mass="45247">MGSIFAWLPKFFKRKEESIFERLEHIEEDLLNLESRRTSNIDTEKRFVFRLVVFSFILFGLGFIVIYYCCWPTTQTGKIILWTSFLVYPSIVGALKWAFRAFFLRRVSKTGRFICVRKTPLIVIADEKLKMLRESKQRLLEDVMENETFNRAQQILKRFDPLMFARLTTMEHASPETPKTARRPATGLTSVLRKRKQEKPDGDTIGSVVQTPVRLLSSKGSTEQLSAAPVAAEGQQASGIKPRLLRPILPRDRSVLDRLIDAVVGDGPDKRYALICRECASHNGMALQEEFEFLAFRCCYCAHFNPPRRARLQTPVPSNIVPTPKLRPTSSVEHLAGTRPSSRASTPDPVVLRERSLSSSPSSSPTTTKMTARTSLSNGFSEVEEENSEQTITTESSSKP</sequence>
<proteinExistence type="inferred from homology"/>
<organism evidence="5 6">
    <name type="scientific">Paragonimus heterotremus</name>
    <dbReference type="NCBI Taxonomy" id="100268"/>
    <lineage>
        <taxon>Eukaryota</taxon>
        <taxon>Metazoa</taxon>
        <taxon>Spiralia</taxon>
        <taxon>Lophotrochozoa</taxon>
        <taxon>Platyhelminthes</taxon>
        <taxon>Trematoda</taxon>
        <taxon>Digenea</taxon>
        <taxon>Plagiorchiida</taxon>
        <taxon>Troglotremata</taxon>
        <taxon>Troglotrematidae</taxon>
        <taxon>Paragonimus</taxon>
    </lineage>
</organism>
<feature type="compositionally biased region" description="Polar residues" evidence="3">
    <location>
        <begin position="389"/>
        <end position="400"/>
    </location>
</feature>
<name>A0A8J4WET4_9TREM</name>
<keyword evidence="2" id="KW-1133">Transmembrane helix</keyword>
<accession>A0A8J4WET4</accession>
<dbReference type="OrthoDB" id="1725934at2759"/>
<reference evidence="5" key="1">
    <citation type="submission" date="2019-05" db="EMBL/GenBank/DDBJ databases">
        <title>Annotation for the trematode Paragonimus heterotremus.</title>
        <authorList>
            <person name="Choi Y.-J."/>
        </authorList>
    </citation>
    <scope>NUCLEOTIDE SEQUENCE</scope>
    <source>
        <strain evidence="5">LC</strain>
    </source>
</reference>
<keyword evidence="2" id="KW-0479">Metal-binding</keyword>
<dbReference type="Proteomes" id="UP000748531">
    <property type="component" value="Unassembled WGS sequence"/>
</dbReference>
<evidence type="ECO:0000256" key="3">
    <source>
        <dbReference type="SAM" id="MobiDB-lite"/>
    </source>
</evidence>
<evidence type="ECO:0000313" key="6">
    <source>
        <dbReference type="Proteomes" id="UP000748531"/>
    </source>
</evidence>
<feature type="transmembrane region" description="Helical" evidence="2">
    <location>
        <begin position="47"/>
        <end position="67"/>
    </location>
</feature>
<feature type="domain" description="Lunapark zinc ribbon" evidence="4">
    <location>
        <begin position="255"/>
        <end position="305"/>
    </location>
</feature>
<protein>
    <recommendedName>
        <fullName evidence="2">Endoplasmic reticulum junction formation protein lunapark</fullName>
    </recommendedName>
</protein>
<keyword evidence="2" id="KW-0863">Zinc-finger</keyword>
<gene>
    <name evidence="5" type="ORF">PHET_09529</name>
</gene>
<feature type="region of interest" description="Disordered" evidence="3">
    <location>
        <begin position="173"/>
        <end position="206"/>
    </location>
</feature>